<sequence>MGRGDDRISNMPDPILETILTMMPLKSAIRTGVLSRRWRSLWEHNLLSTTTLDFDEDFSTSQSPKEFVLNVNRYLLQLQHTSKKLDKFSVYFCPFDLFLPEIQRWISFAISKGVKELNLDLSQGFTDPRHGGFIDGRAPFRLPDCLFQCKSLTHLSLSRCDLLSSPLAFAHWSQLQSLSLKLVSLSQDGLHDLLNTSCKQLQSLTLNDSLSHQNVNLALAPDLRLKSLTMVNSGRLFDMEIFAPNLQSFHYYGEFCRGSHSFNVSSLVDAFICPLKWPGGDDLYVTLLTDLSHVKVLTINTAILWDIVISEENEQLFPIGFHNLQELQLIVDSMTDESLDDIYGFFRLCPCPFLERLFIQAMQGPQYVDFNHLEVIKLTNFKGWGNEIRLLKFLLEKALVLESLIIVTAPLEKNKKPSERRGLAILRGQLSKLPKASSQAHIVLCESCEDDKRCQPLHADVNPEYYYLEDRFTLALSMKIGVDLEDMDGDASQDTYQLAMIGTPMNPSKHVELKTFEADRSGLVSEMCNWYLMNL</sequence>
<accession>A0A9D5D2M9</accession>
<evidence type="ECO:0000259" key="1">
    <source>
        <dbReference type="PROSITE" id="PS50181"/>
    </source>
</evidence>
<dbReference type="InterPro" id="IPR053772">
    <property type="entry name" value="At1g61320/At1g61330-like"/>
</dbReference>
<dbReference type="Pfam" id="PF24758">
    <property type="entry name" value="LRR_At5g56370"/>
    <property type="match status" value="1"/>
</dbReference>
<feature type="domain" description="F-box" evidence="1">
    <location>
        <begin position="5"/>
        <end position="51"/>
    </location>
</feature>
<reference evidence="2" key="2">
    <citation type="journal article" date="2022" name="Hortic Res">
        <title>The genome of Dioscorea zingiberensis sheds light on the biosynthesis, origin and evolution of the medicinally important diosgenin saponins.</title>
        <authorList>
            <person name="Li Y."/>
            <person name="Tan C."/>
            <person name="Li Z."/>
            <person name="Guo J."/>
            <person name="Li S."/>
            <person name="Chen X."/>
            <person name="Wang C."/>
            <person name="Dai X."/>
            <person name="Yang H."/>
            <person name="Song W."/>
            <person name="Hou L."/>
            <person name="Xu J."/>
            <person name="Tong Z."/>
            <person name="Xu A."/>
            <person name="Yuan X."/>
            <person name="Wang W."/>
            <person name="Yang Q."/>
            <person name="Chen L."/>
            <person name="Sun Z."/>
            <person name="Wang K."/>
            <person name="Pan B."/>
            <person name="Chen J."/>
            <person name="Bao Y."/>
            <person name="Liu F."/>
            <person name="Qi X."/>
            <person name="Gang D.R."/>
            <person name="Wen J."/>
            <person name="Li J."/>
        </authorList>
    </citation>
    <scope>NUCLEOTIDE SEQUENCE</scope>
    <source>
        <strain evidence="2">Dzin_1.0</strain>
    </source>
</reference>
<dbReference type="SUPFAM" id="SSF52047">
    <property type="entry name" value="RNI-like"/>
    <property type="match status" value="1"/>
</dbReference>
<dbReference type="OrthoDB" id="673865at2759"/>
<dbReference type="CDD" id="cd22160">
    <property type="entry name" value="F-box_AtFBL13-like"/>
    <property type="match status" value="1"/>
</dbReference>
<dbReference type="EMBL" id="JAGGNH010000002">
    <property type="protein sequence ID" value="KAJ0983287.1"/>
    <property type="molecule type" value="Genomic_DNA"/>
</dbReference>
<protein>
    <recommendedName>
        <fullName evidence="1">F-box domain-containing protein</fullName>
    </recommendedName>
</protein>
<dbReference type="PROSITE" id="PS50181">
    <property type="entry name" value="FBOX"/>
    <property type="match status" value="1"/>
</dbReference>
<dbReference type="PANTHER" id="PTHR34145:SF65">
    <property type="entry name" value="FBD DOMAIN-CONTAINING PROTEIN"/>
    <property type="match status" value="1"/>
</dbReference>
<dbReference type="Pfam" id="PF00646">
    <property type="entry name" value="F-box"/>
    <property type="match status" value="1"/>
</dbReference>
<dbReference type="PANTHER" id="PTHR34145">
    <property type="entry name" value="OS02G0105600 PROTEIN"/>
    <property type="match status" value="1"/>
</dbReference>
<organism evidence="2 3">
    <name type="scientific">Dioscorea zingiberensis</name>
    <dbReference type="NCBI Taxonomy" id="325984"/>
    <lineage>
        <taxon>Eukaryota</taxon>
        <taxon>Viridiplantae</taxon>
        <taxon>Streptophyta</taxon>
        <taxon>Embryophyta</taxon>
        <taxon>Tracheophyta</taxon>
        <taxon>Spermatophyta</taxon>
        <taxon>Magnoliopsida</taxon>
        <taxon>Liliopsida</taxon>
        <taxon>Dioscoreales</taxon>
        <taxon>Dioscoreaceae</taxon>
        <taxon>Dioscorea</taxon>
    </lineage>
</organism>
<comment type="caution">
    <text evidence="2">The sequence shown here is derived from an EMBL/GenBank/DDBJ whole genome shotgun (WGS) entry which is preliminary data.</text>
</comment>
<dbReference type="SUPFAM" id="SSF81383">
    <property type="entry name" value="F-box domain"/>
    <property type="match status" value="1"/>
</dbReference>
<dbReference type="InterPro" id="IPR006566">
    <property type="entry name" value="FBD"/>
</dbReference>
<dbReference type="InterPro" id="IPR055411">
    <property type="entry name" value="LRR_FXL15/At3g58940/PEG3-like"/>
</dbReference>
<reference evidence="2" key="1">
    <citation type="submission" date="2021-03" db="EMBL/GenBank/DDBJ databases">
        <authorList>
            <person name="Li Z."/>
            <person name="Yang C."/>
        </authorList>
    </citation>
    <scope>NUCLEOTIDE SEQUENCE</scope>
    <source>
        <strain evidence="2">Dzin_1.0</strain>
        <tissue evidence="2">Leaf</tissue>
    </source>
</reference>
<dbReference type="SMART" id="SM00579">
    <property type="entry name" value="FBD"/>
    <property type="match status" value="1"/>
</dbReference>
<name>A0A9D5D2M9_9LILI</name>
<dbReference type="Proteomes" id="UP001085076">
    <property type="component" value="Miscellaneous, Linkage group lg02"/>
</dbReference>
<dbReference type="InterPro" id="IPR032675">
    <property type="entry name" value="LRR_dom_sf"/>
</dbReference>
<keyword evidence="3" id="KW-1185">Reference proteome</keyword>
<evidence type="ECO:0000313" key="2">
    <source>
        <dbReference type="EMBL" id="KAJ0983287.1"/>
    </source>
</evidence>
<evidence type="ECO:0000313" key="3">
    <source>
        <dbReference type="Proteomes" id="UP001085076"/>
    </source>
</evidence>
<dbReference type="InterPro" id="IPR001810">
    <property type="entry name" value="F-box_dom"/>
</dbReference>
<dbReference type="InterPro" id="IPR036047">
    <property type="entry name" value="F-box-like_dom_sf"/>
</dbReference>
<dbReference type="Pfam" id="PF08387">
    <property type="entry name" value="FBD"/>
    <property type="match status" value="1"/>
</dbReference>
<gene>
    <name evidence="2" type="ORF">J5N97_011542</name>
</gene>
<dbReference type="AlphaFoldDB" id="A0A9D5D2M9"/>
<proteinExistence type="predicted"/>
<dbReference type="Gene3D" id="3.80.10.10">
    <property type="entry name" value="Ribonuclease Inhibitor"/>
    <property type="match status" value="1"/>
</dbReference>
<dbReference type="InterPro" id="IPR053781">
    <property type="entry name" value="F-box_AtFBL13-like"/>
</dbReference>